<evidence type="ECO:0000256" key="8">
    <source>
        <dbReference type="SAM" id="SignalP"/>
    </source>
</evidence>
<dbReference type="EC" id="3.2.1.55" evidence="4"/>
<dbReference type="Pfam" id="PF22848">
    <property type="entry name" value="ASD1_dom"/>
    <property type="match status" value="1"/>
</dbReference>
<feature type="chain" id="PRO_5045633615" description="non-reducing end alpha-L-arabinofuranosidase" evidence="8">
    <location>
        <begin position="26"/>
        <end position="641"/>
    </location>
</feature>
<evidence type="ECO:0000256" key="6">
    <source>
        <dbReference type="ARBA" id="ARBA00022801"/>
    </source>
</evidence>
<dbReference type="Gene3D" id="2.60.40.1180">
    <property type="entry name" value="Golgi alpha-mannosidase II"/>
    <property type="match status" value="1"/>
</dbReference>
<accession>A0ABQ8K2W0</accession>
<dbReference type="InterPro" id="IPR055235">
    <property type="entry name" value="ASD1_cat"/>
</dbReference>
<dbReference type="InterPro" id="IPR013780">
    <property type="entry name" value="Glyco_hydro_b"/>
</dbReference>
<comment type="pathway">
    <text evidence="2">Glycan metabolism; L-arabinan degradation.</text>
</comment>
<dbReference type="InterPro" id="IPR017853">
    <property type="entry name" value="GH"/>
</dbReference>
<keyword evidence="5 8" id="KW-0732">Signal</keyword>
<gene>
    <name evidence="10" type="ORF">C8Q71DRAFT_715796</name>
</gene>
<dbReference type="Gene3D" id="3.20.20.80">
    <property type="entry name" value="Glycosidases"/>
    <property type="match status" value="1"/>
</dbReference>
<evidence type="ECO:0000259" key="9">
    <source>
        <dbReference type="SMART" id="SM00813"/>
    </source>
</evidence>
<keyword evidence="7" id="KW-0325">Glycoprotein</keyword>
<sequence length="641" mass="69797">MTPLNLRSFLIPALLGVLHIPACRAVTTVSVSATASHTIPTTLLLQNRAFQQVTPSDTSALDPWVAVNGAELEVIADTDPVSSALPNSLQVSIPSDATGSVGFSNPGYWGIKVDSSWTYNASLYYRFPSESSYSGTLTVGLESDTGEVFASNSTTIDGSQTSWANIFLTLTPSSSASNTNNSFFVAVNGSEAAGKTIDFAMFSLFPPTYKNRPNGMRIDIAETLAAMKPAFFRFPGGNNIEGQSFDTRWQWNATVGSLLDRPGRVGDWGYVNTDGLGLLEYLTFFEDVGMQPIMAVWAGYSLDGESEPEDALAPFIQQAIDQIDFVVGDPSTSDAAALRASLGHPEPFYLKYVEIGNEDFFASDSYTYRWPDFYGNLSAAFPDLTFIATTYPFDPVIYPTPPHYDVHVYQTPEWFVENAFYYDNFERNGTTYFEGEYASISTNASNLYGTSAEGRFLYPTMQSSTAEAAFMTGLERNSDIVFAASYAPLLQLVNDSQWTPNLVSFDAGKVYPSTSYYVQQASYANARDLFSVNVGDEYLPSTLPTENGALYWTISRNSTSNDVFIKVVNPVSDEQDVLFDLAFTSVASSGTLQLLQGSQNDSNTPEIADLVTPHTSTIATGQTFDYTAPGYSVSVITVNAS</sequence>
<dbReference type="EMBL" id="JADCUA010000027">
    <property type="protein sequence ID" value="KAH9831153.1"/>
    <property type="molecule type" value="Genomic_DNA"/>
</dbReference>
<dbReference type="GO" id="GO:0016787">
    <property type="term" value="F:hydrolase activity"/>
    <property type="evidence" value="ECO:0007669"/>
    <property type="project" value="UniProtKB-KW"/>
</dbReference>
<dbReference type="PANTHER" id="PTHR31776">
    <property type="entry name" value="ALPHA-L-ARABINOFURANOSIDASE 1"/>
    <property type="match status" value="1"/>
</dbReference>
<organism evidence="10 11">
    <name type="scientific">Rhodofomes roseus</name>
    <dbReference type="NCBI Taxonomy" id="34475"/>
    <lineage>
        <taxon>Eukaryota</taxon>
        <taxon>Fungi</taxon>
        <taxon>Dikarya</taxon>
        <taxon>Basidiomycota</taxon>
        <taxon>Agaricomycotina</taxon>
        <taxon>Agaricomycetes</taxon>
        <taxon>Polyporales</taxon>
        <taxon>Rhodofomes</taxon>
    </lineage>
</organism>
<dbReference type="InterPro" id="IPR051563">
    <property type="entry name" value="Glycosyl_Hydrolase_51"/>
</dbReference>
<dbReference type="GeneID" id="72001799"/>
<proteinExistence type="inferred from homology"/>
<comment type="caution">
    <text evidence="10">The sequence shown here is derived from an EMBL/GenBank/DDBJ whole genome shotgun (WGS) entry which is preliminary data.</text>
</comment>
<keyword evidence="11" id="KW-1185">Reference proteome</keyword>
<evidence type="ECO:0000256" key="4">
    <source>
        <dbReference type="ARBA" id="ARBA00012670"/>
    </source>
</evidence>
<evidence type="ECO:0000256" key="7">
    <source>
        <dbReference type="ARBA" id="ARBA00023180"/>
    </source>
</evidence>
<evidence type="ECO:0000313" key="10">
    <source>
        <dbReference type="EMBL" id="KAH9831153.1"/>
    </source>
</evidence>
<evidence type="ECO:0000256" key="3">
    <source>
        <dbReference type="ARBA" id="ARBA00007186"/>
    </source>
</evidence>
<evidence type="ECO:0000256" key="5">
    <source>
        <dbReference type="ARBA" id="ARBA00022729"/>
    </source>
</evidence>
<dbReference type="Proteomes" id="UP000814176">
    <property type="component" value="Unassembled WGS sequence"/>
</dbReference>
<dbReference type="SMART" id="SM00813">
    <property type="entry name" value="Alpha-L-AF_C"/>
    <property type="match status" value="1"/>
</dbReference>
<feature type="domain" description="Alpha-L-arabinofuranosidase C-terminal" evidence="9">
    <location>
        <begin position="448"/>
        <end position="632"/>
    </location>
</feature>
<dbReference type="RefSeq" id="XP_047774314.1">
    <property type="nucleotide sequence ID" value="XM_047921067.1"/>
</dbReference>
<dbReference type="Pfam" id="PF06964">
    <property type="entry name" value="Alpha-L-AF_C"/>
    <property type="match status" value="1"/>
</dbReference>
<dbReference type="SUPFAM" id="SSF51445">
    <property type="entry name" value="(Trans)glycosidases"/>
    <property type="match status" value="1"/>
</dbReference>
<feature type="signal peptide" evidence="8">
    <location>
        <begin position="1"/>
        <end position="25"/>
    </location>
</feature>
<protein>
    <recommendedName>
        <fullName evidence="4">non-reducing end alpha-L-arabinofuranosidase</fullName>
        <ecNumber evidence="4">3.2.1.55</ecNumber>
    </recommendedName>
</protein>
<dbReference type="InterPro" id="IPR010720">
    <property type="entry name" value="Alpha-L-AF_C"/>
</dbReference>
<reference evidence="10 11" key="1">
    <citation type="journal article" date="2021" name="Environ. Microbiol.">
        <title>Gene family expansions and transcriptome signatures uncover fungal adaptations to wood decay.</title>
        <authorList>
            <person name="Hage H."/>
            <person name="Miyauchi S."/>
            <person name="Viragh M."/>
            <person name="Drula E."/>
            <person name="Min B."/>
            <person name="Chaduli D."/>
            <person name="Navarro D."/>
            <person name="Favel A."/>
            <person name="Norest M."/>
            <person name="Lesage-Meessen L."/>
            <person name="Balint B."/>
            <person name="Merenyi Z."/>
            <person name="de Eugenio L."/>
            <person name="Morin E."/>
            <person name="Martinez A.T."/>
            <person name="Baldrian P."/>
            <person name="Stursova M."/>
            <person name="Martinez M.J."/>
            <person name="Novotny C."/>
            <person name="Magnuson J.K."/>
            <person name="Spatafora J.W."/>
            <person name="Maurice S."/>
            <person name="Pangilinan J."/>
            <person name="Andreopoulos W."/>
            <person name="LaButti K."/>
            <person name="Hundley H."/>
            <person name="Na H."/>
            <person name="Kuo A."/>
            <person name="Barry K."/>
            <person name="Lipzen A."/>
            <person name="Henrissat B."/>
            <person name="Riley R."/>
            <person name="Ahrendt S."/>
            <person name="Nagy L.G."/>
            <person name="Grigoriev I.V."/>
            <person name="Martin F."/>
            <person name="Rosso M.N."/>
        </authorList>
    </citation>
    <scope>NUCLEOTIDE SEQUENCE [LARGE SCALE GENOMIC DNA]</scope>
    <source>
        <strain evidence="10 11">CIRM-BRFM 1785</strain>
    </source>
</reference>
<comment type="catalytic activity">
    <reaction evidence="1">
        <text>Hydrolysis of terminal non-reducing alpha-L-arabinofuranoside residues in alpha-L-arabinosides.</text>
        <dbReference type="EC" id="3.2.1.55"/>
    </reaction>
</comment>
<name>A0ABQ8K2W0_9APHY</name>
<evidence type="ECO:0000313" key="11">
    <source>
        <dbReference type="Proteomes" id="UP000814176"/>
    </source>
</evidence>
<evidence type="ECO:0000256" key="1">
    <source>
        <dbReference type="ARBA" id="ARBA00001462"/>
    </source>
</evidence>
<dbReference type="PANTHER" id="PTHR31776:SF0">
    <property type="entry name" value="ALPHA-L-ARABINOFURANOSIDASE 1"/>
    <property type="match status" value="1"/>
</dbReference>
<keyword evidence="6 10" id="KW-0378">Hydrolase</keyword>
<evidence type="ECO:0000256" key="2">
    <source>
        <dbReference type="ARBA" id="ARBA00004834"/>
    </source>
</evidence>
<comment type="similarity">
    <text evidence="3">Belongs to the glycosyl hydrolase 51 family.</text>
</comment>